<proteinExistence type="predicted"/>
<name>A0A3B0YCG3_9ZZZZ</name>
<keyword evidence="2" id="KW-0732">Signal</keyword>
<sequence>MFIGVLLAFLAGCAATQVAISKKNLDVQTKTSTAIFVDDVSRDKRTIYVNVRSGVMEFDRRAFKQFIKNQFAQSDDGYKVVDDPEKAHFTMSIYVLNLEKASPTAAESALNQGYTGAVVAGAAAGALIGRNHNPYAGAAVGGLLAAGISTIANAAVKDVTYMLVADVQIKEKTRKGVIVRKDTQISTKVSDAGSSTQRVSEASNRKEYRTRIVTTANKVNLKLEEAQDLMFKKTAYAMAGFF</sequence>
<evidence type="ECO:0000313" key="6">
    <source>
        <dbReference type="EMBL" id="VAW77121.1"/>
    </source>
</evidence>
<protein>
    <recommendedName>
        <fullName evidence="7">IncF plasmid conjugative transfer surface exclusion protein TraT</fullName>
    </recommendedName>
</protein>
<keyword evidence="3" id="KW-0472">Membrane</keyword>
<dbReference type="Pfam" id="PF05818">
    <property type="entry name" value="TraT"/>
    <property type="match status" value="1"/>
</dbReference>
<evidence type="ECO:0008006" key="7">
    <source>
        <dbReference type="Google" id="ProtNLM"/>
    </source>
</evidence>
<evidence type="ECO:0000256" key="3">
    <source>
        <dbReference type="ARBA" id="ARBA00023136"/>
    </source>
</evidence>
<organism evidence="6">
    <name type="scientific">hydrothermal vent metagenome</name>
    <dbReference type="NCBI Taxonomy" id="652676"/>
    <lineage>
        <taxon>unclassified sequences</taxon>
        <taxon>metagenomes</taxon>
        <taxon>ecological metagenomes</taxon>
    </lineage>
</organism>
<evidence type="ECO:0000256" key="5">
    <source>
        <dbReference type="ARBA" id="ARBA00023288"/>
    </source>
</evidence>
<evidence type="ECO:0000256" key="2">
    <source>
        <dbReference type="ARBA" id="ARBA00022729"/>
    </source>
</evidence>
<dbReference type="EMBL" id="UOFM01000209">
    <property type="protein sequence ID" value="VAW77121.1"/>
    <property type="molecule type" value="Genomic_DNA"/>
</dbReference>
<dbReference type="GO" id="GO:0009279">
    <property type="term" value="C:cell outer membrane"/>
    <property type="evidence" value="ECO:0007669"/>
    <property type="project" value="UniProtKB-SubCell"/>
</dbReference>
<accession>A0A3B0YCG3</accession>
<dbReference type="InterPro" id="IPR008874">
    <property type="entry name" value="TraT_complement-R"/>
</dbReference>
<comment type="subcellular location">
    <subcellularLocation>
        <location evidence="1">Cell outer membrane</location>
        <topology evidence="1">Lipid-anchor</topology>
    </subcellularLocation>
</comment>
<dbReference type="AlphaFoldDB" id="A0A3B0YCG3"/>
<evidence type="ECO:0000256" key="4">
    <source>
        <dbReference type="ARBA" id="ARBA00023139"/>
    </source>
</evidence>
<gene>
    <name evidence="6" type="ORF">MNBD_GAMMA14-1001</name>
</gene>
<evidence type="ECO:0000256" key="1">
    <source>
        <dbReference type="ARBA" id="ARBA00004459"/>
    </source>
</evidence>
<reference evidence="6" key="1">
    <citation type="submission" date="2018-06" db="EMBL/GenBank/DDBJ databases">
        <authorList>
            <person name="Zhirakovskaya E."/>
        </authorList>
    </citation>
    <scope>NUCLEOTIDE SEQUENCE</scope>
</reference>
<dbReference type="PIRSF" id="PIRSF002859">
    <property type="entry name" value="Lipo_traT"/>
    <property type="match status" value="1"/>
</dbReference>
<keyword evidence="4" id="KW-0564">Palmitate</keyword>
<keyword evidence="5" id="KW-0449">Lipoprotein</keyword>